<dbReference type="AlphaFoldDB" id="A0A9Q0SL06"/>
<accession>A0A9Q0SL06</accession>
<sequence length="58" mass="6890">MDLDRWYKARVETILTKRPITPSEEEERLNRRCRSAKAPCDRDSLRYALQLLALSQII</sequence>
<protein>
    <submittedName>
        <fullName evidence="1">Uncharacterized protein</fullName>
    </submittedName>
</protein>
<reference evidence="1" key="1">
    <citation type="submission" date="2022-11" db="EMBL/GenBank/DDBJ databases">
        <authorList>
            <person name="Hyden B.L."/>
            <person name="Feng K."/>
            <person name="Yates T."/>
            <person name="Jawdy S."/>
            <person name="Smart L.B."/>
            <person name="Muchero W."/>
        </authorList>
    </citation>
    <scope>NUCLEOTIDE SEQUENCE</scope>
    <source>
        <tissue evidence="1">Shoot tip</tissue>
    </source>
</reference>
<dbReference type="InterPro" id="IPR029063">
    <property type="entry name" value="SAM-dependent_MTases_sf"/>
</dbReference>
<dbReference type="Proteomes" id="UP001151752">
    <property type="component" value="Chromosome 5"/>
</dbReference>
<evidence type="ECO:0000313" key="2">
    <source>
        <dbReference type="Proteomes" id="UP001151752"/>
    </source>
</evidence>
<dbReference type="EMBL" id="JAPFFM010000020">
    <property type="protein sequence ID" value="KAJ6681634.1"/>
    <property type="molecule type" value="Genomic_DNA"/>
</dbReference>
<reference evidence="1" key="2">
    <citation type="journal article" date="2023" name="Int. J. Mol. Sci.">
        <title>De Novo Assembly and Annotation of 11 Diverse Shrub Willow (Salix) Genomes Reveals Novel Gene Organization in Sex-Linked Regions.</title>
        <authorList>
            <person name="Hyden B."/>
            <person name="Feng K."/>
            <person name="Yates T.B."/>
            <person name="Jawdy S."/>
            <person name="Cereghino C."/>
            <person name="Smart L.B."/>
            <person name="Muchero W."/>
        </authorList>
    </citation>
    <scope>NUCLEOTIDE SEQUENCE</scope>
    <source>
        <tissue evidence="1">Shoot tip</tissue>
    </source>
</reference>
<organism evidence="1 2">
    <name type="scientific">Salix koriyanagi</name>
    <dbReference type="NCBI Taxonomy" id="2511006"/>
    <lineage>
        <taxon>Eukaryota</taxon>
        <taxon>Viridiplantae</taxon>
        <taxon>Streptophyta</taxon>
        <taxon>Embryophyta</taxon>
        <taxon>Tracheophyta</taxon>
        <taxon>Spermatophyta</taxon>
        <taxon>Magnoliopsida</taxon>
        <taxon>eudicotyledons</taxon>
        <taxon>Gunneridae</taxon>
        <taxon>Pentapetalae</taxon>
        <taxon>rosids</taxon>
        <taxon>fabids</taxon>
        <taxon>Malpighiales</taxon>
        <taxon>Salicaceae</taxon>
        <taxon>Saliceae</taxon>
        <taxon>Salix</taxon>
    </lineage>
</organism>
<keyword evidence="2" id="KW-1185">Reference proteome</keyword>
<comment type="caution">
    <text evidence="1">The sequence shown here is derived from an EMBL/GenBank/DDBJ whole genome shotgun (WGS) entry which is preliminary data.</text>
</comment>
<proteinExistence type="predicted"/>
<gene>
    <name evidence="1" type="ORF">OIU74_020001</name>
</gene>
<evidence type="ECO:0000313" key="1">
    <source>
        <dbReference type="EMBL" id="KAJ6681634.1"/>
    </source>
</evidence>
<dbReference type="Gene3D" id="3.40.50.150">
    <property type="entry name" value="Vaccinia Virus protein VP39"/>
    <property type="match status" value="1"/>
</dbReference>
<name>A0A9Q0SL06_9ROSI</name>